<evidence type="ECO:0000259" key="11">
    <source>
        <dbReference type="Pfam" id="PF14905"/>
    </source>
</evidence>
<evidence type="ECO:0000256" key="5">
    <source>
        <dbReference type="ARBA" id="ARBA00022729"/>
    </source>
</evidence>
<feature type="compositionally biased region" description="Polar residues" evidence="9">
    <location>
        <begin position="291"/>
        <end position="305"/>
    </location>
</feature>
<dbReference type="GO" id="GO:0015344">
    <property type="term" value="F:siderophore uptake transmembrane transporter activity"/>
    <property type="evidence" value="ECO:0007669"/>
    <property type="project" value="TreeGrafter"/>
</dbReference>
<dbReference type="InterPro" id="IPR036942">
    <property type="entry name" value="Beta-barrel_TonB_sf"/>
</dbReference>
<keyword evidence="3 8" id="KW-1134">Transmembrane beta strand</keyword>
<dbReference type="SUPFAM" id="SSF49464">
    <property type="entry name" value="Carboxypeptidase regulatory domain-like"/>
    <property type="match status" value="1"/>
</dbReference>
<dbReference type="InterPro" id="IPR037066">
    <property type="entry name" value="Plug_dom_sf"/>
</dbReference>
<name>A0A2T0U9R2_9SPHI</name>
<evidence type="ECO:0000256" key="4">
    <source>
        <dbReference type="ARBA" id="ARBA00022692"/>
    </source>
</evidence>
<dbReference type="PROSITE" id="PS52016">
    <property type="entry name" value="TONB_DEPENDENT_REC_3"/>
    <property type="match status" value="1"/>
</dbReference>
<dbReference type="Gene3D" id="2.40.170.20">
    <property type="entry name" value="TonB-dependent receptor, beta-barrel domain"/>
    <property type="match status" value="1"/>
</dbReference>
<dbReference type="PANTHER" id="PTHR30069">
    <property type="entry name" value="TONB-DEPENDENT OUTER MEMBRANE RECEPTOR"/>
    <property type="match status" value="1"/>
</dbReference>
<evidence type="ECO:0000256" key="9">
    <source>
        <dbReference type="SAM" id="MobiDB-lite"/>
    </source>
</evidence>
<dbReference type="Gene3D" id="2.60.40.1120">
    <property type="entry name" value="Carboxypeptidase-like, regulatory domain"/>
    <property type="match status" value="1"/>
</dbReference>
<reference evidence="12 13" key="1">
    <citation type="submission" date="2018-03" db="EMBL/GenBank/DDBJ databases">
        <title>Genomic Encyclopedia of Type Strains, Phase III (KMG-III): the genomes of soil and plant-associated and newly described type strains.</title>
        <authorList>
            <person name="Whitman W."/>
        </authorList>
    </citation>
    <scope>NUCLEOTIDE SEQUENCE [LARGE SCALE GENOMIC DNA]</scope>
    <source>
        <strain evidence="12 13">CGMCC 1.9313</strain>
    </source>
</reference>
<dbReference type="Gene3D" id="2.170.130.10">
    <property type="entry name" value="TonB-dependent receptor, plug domain"/>
    <property type="match status" value="1"/>
</dbReference>
<evidence type="ECO:0000256" key="10">
    <source>
        <dbReference type="SAM" id="SignalP"/>
    </source>
</evidence>
<keyword evidence="13" id="KW-1185">Reference proteome</keyword>
<accession>A0A2T0U9R2</accession>
<comment type="similarity">
    <text evidence="8">Belongs to the TonB-dependent receptor family.</text>
</comment>
<evidence type="ECO:0000256" key="2">
    <source>
        <dbReference type="ARBA" id="ARBA00022448"/>
    </source>
</evidence>
<keyword evidence="6 8" id="KW-0472">Membrane</keyword>
<evidence type="ECO:0000313" key="13">
    <source>
        <dbReference type="Proteomes" id="UP000238034"/>
    </source>
</evidence>
<feature type="region of interest" description="Disordered" evidence="9">
    <location>
        <begin position="799"/>
        <end position="828"/>
    </location>
</feature>
<dbReference type="InterPro" id="IPR008969">
    <property type="entry name" value="CarboxyPept-like_regulatory"/>
</dbReference>
<evidence type="ECO:0000256" key="7">
    <source>
        <dbReference type="ARBA" id="ARBA00023237"/>
    </source>
</evidence>
<feature type="domain" description="Outer membrane protein beta-barrel" evidence="11">
    <location>
        <begin position="383"/>
        <end position="792"/>
    </location>
</feature>
<protein>
    <submittedName>
        <fullName evidence="12">Outer membrane receptor protein involved in Fe transport</fullName>
    </submittedName>
</protein>
<feature type="chain" id="PRO_5015455354" evidence="10">
    <location>
        <begin position="19"/>
        <end position="828"/>
    </location>
</feature>
<dbReference type="RefSeq" id="WP_106292027.1">
    <property type="nucleotide sequence ID" value="NZ_PVTH01000002.1"/>
</dbReference>
<dbReference type="InterPro" id="IPR039426">
    <property type="entry name" value="TonB-dep_rcpt-like"/>
</dbReference>
<gene>
    <name evidence="12" type="ORF">B0I27_102424</name>
</gene>
<organism evidence="12 13">
    <name type="scientific">Arcticibacter pallidicorallinus</name>
    <dbReference type="NCBI Taxonomy" id="1259464"/>
    <lineage>
        <taxon>Bacteria</taxon>
        <taxon>Pseudomonadati</taxon>
        <taxon>Bacteroidota</taxon>
        <taxon>Sphingobacteriia</taxon>
        <taxon>Sphingobacteriales</taxon>
        <taxon>Sphingobacteriaceae</taxon>
        <taxon>Arcticibacter</taxon>
    </lineage>
</organism>
<dbReference type="GO" id="GO:0044718">
    <property type="term" value="P:siderophore transmembrane transport"/>
    <property type="evidence" value="ECO:0007669"/>
    <property type="project" value="TreeGrafter"/>
</dbReference>
<evidence type="ECO:0000256" key="1">
    <source>
        <dbReference type="ARBA" id="ARBA00004571"/>
    </source>
</evidence>
<sequence length="828" mass="90020">MKLLPLLCAFLISVNVFSQMPQVPAGQGRISGTVIDSLTKKPVEYASVALTAVGGTKSVNGALTDAKGAFVMDKVAPGNYKVSVSFMGYKLQEVNDVVITGAKPDKNVGRIILAPSANLLKEVAVTGEVPMIENRVDKVVYNAEKDATVSGGNAGDVLRKVPMLSVDQDGNVSLRGSQNVRILINGKPSGAVAASTADAMRMLPADQIKNVEVITSPSAKYDAEGTGGIINIITKKREISGVSGSISGGVGTRQNNGNANLNINKNRLSITANFGGNASWPQTTRTMNNSFSPITDTRSMQQGESETNRFGGMGSGNVSYDFDDNNSVSTGIRVNKGRFKTDGSSFNSRTFLQEGVMLGEEYDFANKNETTFSGFDWNADYTHKFKTQGHEFSIAGQWSHSKNETDFSSLYSILSRPDQVGNNDASNDEYTIQADYSLPLNKVFKLELGGKTIIREITSNSLFNTAVNGGTFQYNPLLSNIYDYNQDVVSGYSVLSVQASKSVGIQVGGRVENTKIEGQSDGGNSTQLSVSNSYTNFIPSFAISKTFSNLQTLRLSYSKRIQRPSLQYLNPFRDISNDQFQRQGNPALSPEVSQTIELGFSKMIKTSMINTSVYFRHTADIIESIIRPEVYEGRTVNLTSYDNIGSNNSVGASFFGSVSPVKGTTFRGNFDIYSYKPSTNRSFSGLAGESKTYALYKAYISGSVTLPKDLIAETFYILNSPRRTFQGESPSFSMWQVSFSKQILNKKAKIGVNVIDPFNETKHFKTNINSPELVQVQDFGIPFRSVGINFSYSFGKTNFNPQPRKKRGVTNDDLKQDGGQTGQGGMAN</sequence>
<keyword evidence="4 8" id="KW-0812">Transmembrane</keyword>
<dbReference type="AlphaFoldDB" id="A0A2T0U9R2"/>
<dbReference type="Pfam" id="PF13620">
    <property type="entry name" value="CarboxypepD_reg"/>
    <property type="match status" value="1"/>
</dbReference>
<comment type="caution">
    <text evidence="12">The sequence shown here is derived from an EMBL/GenBank/DDBJ whole genome shotgun (WGS) entry which is preliminary data.</text>
</comment>
<comment type="subcellular location">
    <subcellularLocation>
        <location evidence="1 8">Cell outer membrane</location>
        <topology evidence="1 8">Multi-pass membrane protein</topology>
    </subcellularLocation>
</comment>
<keyword evidence="12" id="KW-0675">Receptor</keyword>
<keyword evidence="7 8" id="KW-0998">Cell outer membrane</keyword>
<evidence type="ECO:0000256" key="6">
    <source>
        <dbReference type="ARBA" id="ARBA00023136"/>
    </source>
</evidence>
<feature type="compositionally biased region" description="Gly residues" evidence="9">
    <location>
        <begin position="819"/>
        <end position="828"/>
    </location>
</feature>
<dbReference type="InterPro" id="IPR041700">
    <property type="entry name" value="OMP_b-brl_3"/>
</dbReference>
<dbReference type="GO" id="GO:0009279">
    <property type="term" value="C:cell outer membrane"/>
    <property type="evidence" value="ECO:0007669"/>
    <property type="project" value="UniProtKB-SubCell"/>
</dbReference>
<dbReference type="Pfam" id="PF14905">
    <property type="entry name" value="OMP_b-brl_3"/>
    <property type="match status" value="1"/>
</dbReference>
<proteinExistence type="inferred from homology"/>
<keyword evidence="2 8" id="KW-0813">Transport</keyword>
<keyword evidence="5 10" id="KW-0732">Signal</keyword>
<evidence type="ECO:0000256" key="3">
    <source>
        <dbReference type="ARBA" id="ARBA00022452"/>
    </source>
</evidence>
<dbReference type="EMBL" id="PVTH01000002">
    <property type="protein sequence ID" value="PRY54654.1"/>
    <property type="molecule type" value="Genomic_DNA"/>
</dbReference>
<feature type="region of interest" description="Disordered" evidence="9">
    <location>
        <begin position="291"/>
        <end position="311"/>
    </location>
</feature>
<evidence type="ECO:0000313" key="12">
    <source>
        <dbReference type="EMBL" id="PRY54654.1"/>
    </source>
</evidence>
<evidence type="ECO:0000256" key="8">
    <source>
        <dbReference type="PROSITE-ProRule" id="PRU01360"/>
    </source>
</evidence>
<dbReference type="OrthoDB" id="606851at2"/>
<dbReference type="PANTHER" id="PTHR30069:SF29">
    <property type="entry name" value="HEMOGLOBIN AND HEMOGLOBIN-HAPTOGLOBIN-BINDING PROTEIN 1-RELATED"/>
    <property type="match status" value="1"/>
</dbReference>
<dbReference type="SUPFAM" id="SSF56935">
    <property type="entry name" value="Porins"/>
    <property type="match status" value="1"/>
</dbReference>
<feature type="signal peptide" evidence="10">
    <location>
        <begin position="1"/>
        <end position="18"/>
    </location>
</feature>
<dbReference type="Proteomes" id="UP000238034">
    <property type="component" value="Unassembled WGS sequence"/>
</dbReference>